<evidence type="ECO:0000256" key="1">
    <source>
        <dbReference type="ARBA" id="ARBA00009995"/>
    </source>
</evidence>
<evidence type="ECO:0000313" key="5">
    <source>
        <dbReference type="EMBL" id="KAK9932752.1"/>
    </source>
</evidence>
<reference evidence="5 6" key="1">
    <citation type="journal article" date="2023" name="G3 (Bethesda)">
        <title>A chromosome-length genome assembly and annotation of blackberry (Rubus argutus, cv. 'Hillquist').</title>
        <authorList>
            <person name="Bruna T."/>
            <person name="Aryal R."/>
            <person name="Dudchenko O."/>
            <person name="Sargent D.J."/>
            <person name="Mead D."/>
            <person name="Buti M."/>
            <person name="Cavallini A."/>
            <person name="Hytonen T."/>
            <person name="Andres J."/>
            <person name="Pham M."/>
            <person name="Weisz D."/>
            <person name="Mascagni F."/>
            <person name="Usai G."/>
            <person name="Natali L."/>
            <person name="Bassil N."/>
            <person name="Fernandez G.E."/>
            <person name="Lomsadze A."/>
            <person name="Armour M."/>
            <person name="Olukolu B."/>
            <person name="Poorten T."/>
            <person name="Britton C."/>
            <person name="Davik J."/>
            <person name="Ashrafi H."/>
            <person name="Aiden E.L."/>
            <person name="Borodovsky M."/>
            <person name="Worthington M."/>
        </authorList>
    </citation>
    <scope>NUCLEOTIDE SEQUENCE [LARGE SCALE GENOMIC DNA]</scope>
    <source>
        <strain evidence="5">PI 553951</strain>
    </source>
</reference>
<proteinExistence type="inferred from homology"/>
<dbReference type="EC" id="2.4.1.-" evidence="4"/>
<dbReference type="PROSITE" id="PS00375">
    <property type="entry name" value="UDPGT"/>
    <property type="match status" value="1"/>
</dbReference>
<dbReference type="FunFam" id="3.40.50.2000:FF:000019">
    <property type="entry name" value="Glycosyltransferase"/>
    <property type="match status" value="1"/>
</dbReference>
<dbReference type="PANTHER" id="PTHR11926">
    <property type="entry name" value="GLUCOSYL/GLUCURONOSYL TRANSFERASES"/>
    <property type="match status" value="1"/>
</dbReference>
<accession>A0AAW1X7W3</accession>
<keyword evidence="6" id="KW-1185">Reference proteome</keyword>
<dbReference type="Pfam" id="PF00201">
    <property type="entry name" value="UDPGT"/>
    <property type="match status" value="1"/>
</dbReference>
<dbReference type="InterPro" id="IPR002213">
    <property type="entry name" value="UDP_glucos_trans"/>
</dbReference>
<dbReference type="AlphaFoldDB" id="A0AAW1X7W3"/>
<name>A0AAW1X7W3_RUBAR</name>
<dbReference type="PANTHER" id="PTHR11926:SF1560">
    <property type="entry name" value="UDP-GLYCOSYLTRANSFERASE 74E1-RELATED"/>
    <property type="match status" value="1"/>
</dbReference>
<gene>
    <name evidence="5" type="ORF">M0R45_019976</name>
</gene>
<evidence type="ECO:0000256" key="2">
    <source>
        <dbReference type="ARBA" id="ARBA00022679"/>
    </source>
</evidence>
<sequence length="474" mass="53149">MKLDLEKQMGTGAAQSHILVFTFPVQGHMNPMVQFAKRLASKGQRVTIVTTIYTSKSVQKLNPTSLGSNLRMELISDGSKQVDQDSETIEEFIERFRIATSKSLTKLMTKVRNSSDASQYPLKFLVYHSSMPWALDVARRQGIDGAPFFTTSCAVATIFHHVYAGTLKLPLEGSRAIMPSIPALALNDLPSFVSHVESYPAYLKLSMKQYSNLKEVNWIFCNSFDKLEEEVLNWMESQDLPVKMIGPTIPSIFLDQKLEDDKDYALSLFKPSVETCMKWLDSKQPGSVVYASFGSLADLTIEKTEELARGLNNSSYDFLWVVRESEKEKLPKNFVEEISGKGLVVSWCPQLQVLAHKAVGCFLTHCGWNSTLEALSLGVPMVVLPHWADQPTNAKFVTDVWKVGVRVKVNKKSGVAKKEEIAMRIKEVMDKEKGMKFRKASLIWKELAKEAVDEGGSSDKNIEEFVATVRSINL</sequence>
<evidence type="ECO:0000256" key="3">
    <source>
        <dbReference type="RuleBase" id="RU003718"/>
    </source>
</evidence>
<organism evidence="5 6">
    <name type="scientific">Rubus argutus</name>
    <name type="common">Southern blackberry</name>
    <dbReference type="NCBI Taxonomy" id="59490"/>
    <lineage>
        <taxon>Eukaryota</taxon>
        <taxon>Viridiplantae</taxon>
        <taxon>Streptophyta</taxon>
        <taxon>Embryophyta</taxon>
        <taxon>Tracheophyta</taxon>
        <taxon>Spermatophyta</taxon>
        <taxon>Magnoliopsida</taxon>
        <taxon>eudicotyledons</taxon>
        <taxon>Gunneridae</taxon>
        <taxon>Pentapetalae</taxon>
        <taxon>rosids</taxon>
        <taxon>fabids</taxon>
        <taxon>Rosales</taxon>
        <taxon>Rosaceae</taxon>
        <taxon>Rosoideae</taxon>
        <taxon>Rosoideae incertae sedis</taxon>
        <taxon>Rubus</taxon>
    </lineage>
</organism>
<comment type="similarity">
    <text evidence="1 3">Belongs to the UDP-glycosyltransferase family.</text>
</comment>
<dbReference type="GO" id="GO:0080043">
    <property type="term" value="F:quercetin 3-O-glucosyltransferase activity"/>
    <property type="evidence" value="ECO:0007669"/>
    <property type="project" value="TreeGrafter"/>
</dbReference>
<dbReference type="InterPro" id="IPR035595">
    <property type="entry name" value="UDP_glycos_trans_CS"/>
</dbReference>
<evidence type="ECO:0000313" key="6">
    <source>
        <dbReference type="Proteomes" id="UP001457282"/>
    </source>
</evidence>
<dbReference type="Gene3D" id="3.40.50.2000">
    <property type="entry name" value="Glycogen Phosphorylase B"/>
    <property type="match status" value="2"/>
</dbReference>
<dbReference type="Proteomes" id="UP001457282">
    <property type="component" value="Unassembled WGS sequence"/>
</dbReference>
<comment type="caution">
    <text evidence="5">The sequence shown here is derived from an EMBL/GenBank/DDBJ whole genome shotgun (WGS) entry which is preliminary data.</text>
</comment>
<dbReference type="EMBL" id="JBEDUW010000004">
    <property type="protein sequence ID" value="KAK9932752.1"/>
    <property type="molecule type" value="Genomic_DNA"/>
</dbReference>
<evidence type="ECO:0000256" key="4">
    <source>
        <dbReference type="RuleBase" id="RU362057"/>
    </source>
</evidence>
<keyword evidence="2 3" id="KW-0808">Transferase</keyword>
<dbReference type="GO" id="GO:0080044">
    <property type="term" value="F:quercetin 7-O-glucosyltransferase activity"/>
    <property type="evidence" value="ECO:0007669"/>
    <property type="project" value="TreeGrafter"/>
</dbReference>
<protein>
    <recommendedName>
        <fullName evidence="4">Glycosyltransferase</fullName>
        <ecNumber evidence="4">2.4.1.-</ecNumber>
    </recommendedName>
</protein>
<keyword evidence="3" id="KW-0328">Glycosyltransferase</keyword>
<dbReference type="CDD" id="cd03784">
    <property type="entry name" value="GT1_Gtf-like"/>
    <property type="match status" value="1"/>
</dbReference>
<dbReference type="SUPFAM" id="SSF53756">
    <property type="entry name" value="UDP-Glycosyltransferase/glycogen phosphorylase"/>
    <property type="match status" value="1"/>
</dbReference>